<accession>A0A0C2IYV2</accession>
<feature type="compositionally biased region" description="Polar residues" evidence="3">
    <location>
        <begin position="721"/>
        <end position="730"/>
    </location>
</feature>
<dbReference type="OrthoDB" id="60033at2759"/>
<dbReference type="InterPro" id="IPR000700">
    <property type="entry name" value="PAS-assoc_C"/>
</dbReference>
<dbReference type="InterPro" id="IPR000014">
    <property type="entry name" value="PAS"/>
</dbReference>
<dbReference type="Gene3D" id="1.10.287.130">
    <property type="match status" value="1"/>
</dbReference>
<dbReference type="Pfam" id="PF00072">
    <property type="entry name" value="Response_reg"/>
    <property type="match status" value="1"/>
</dbReference>
<evidence type="ECO:0000256" key="3">
    <source>
        <dbReference type="SAM" id="MobiDB-lite"/>
    </source>
</evidence>
<dbReference type="PANTHER" id="PTHR43719">
    <property type="entry name" value="TWO-COMPONENT HISTIDINE KINASE"/>
    <property type="match status" value="1"/>
</dbReference>
<feature type="region of interest" description="Disordered" evidence="3">
    <location>
        <begin position="1"/>
        <end position="73"/>
    </location>
</feature>
<dbReference type="SMART" id="SM00387">
    <property type="entry name" value="HATPase_c"/>
    <property type="match status" value="1"/>
</dbReference>
<feature type="region of interest" description="Disordered" evidence="3">
    <location>
        <begin position="714"/>
        <end position="733"/>
    </location>
</feature>
<dbReference type="SMART" id="SM00388">
    <property type="entry name" value="HisKA"/>
    <property type="match status" value="1"/>
</dbReference>
<feature type="region of interest" description="Disordered" evidence="3">
    <location>
        <begin position="1452"/>
        <end position="1494"/>
    </location>
</feature>
<dbReference type="Pfam" id="PF13188">
    <property type="entry name" value="PAS_8"/>
    <property type="match status" value="1"/>
</dbReference>
<dbReference type="HOGENOM" id="CLU_000445_82_4_1"/>
<protein>
    <submittedName>
        <fullName evidence="7">Histidine kinase group protein</fullName>
    </submittedName>
</protein>
<feature type="compositionally biased region" description="Low complexity" evidence="3">
    <location>
        <begin position="1573"/>
        <end position="1590"/>
    </location>
</feature>
<dbReference type="SUPFAM" id="SSF55874">
    <property type="entry name" value="ATPase domain of HSP90 chaperone/DNA topoisomerase II/histidine kinase"/>
    <property type="match status" value="1"/>
</dbReference>
<dbReference type="InterPro" id="IPR058846">
    <property type="entry name" value="PAS-like"/>
</dbReference>
<proteinExistence type="predicted"/>
<keyword evidence="8" id="KW-1185">Reference proteome</keyword>
<dbReference type="Gene3D" id="3.40.50.2300">
    <property type="match status" value="1"/>
</dbReference>
<dbReference type="GO" id="GO:0000155">
    <property type="term" value="F:phosphorelay sensor kinase activity"/>
    <property type="evidence" value="ECO:0007669"/>
    <property type="project" value="InterPro"/>
</dbReference>
<dbReference type="SMART" id="SM00448">
    <property type="entry name" value="REC"/>
    <property type="match status" value="1"/>
</dbReference>
<feature type="compositionally biased region" description="Polar residues" evidence="3">
    <location>
        <begin position="1472"/>
        <end position="1483"/>
    </location>
</feature>
<dbReference type="PROSITE" id="PS50109">
    <property type="entry name" value="HIS_KIN"/>
    <property type="match status" value="1"/>
</dbReference>
<keyword evidence="7" id="KW-0418">Kinase</keyword>
<dbReference type="InterPro" id="IPR050956">
    <property type="entry name" value="2C_system_His_kinase"/>
</dbReference>
<reference evidence="7 8" key="1">
    <citation type="journal article" date="2014" name="BMC Genomics">
        <title>Comparative genomics of the major fungal agents of human and animal Sporotrichosis: Sporothrix schenckii and Sporothrix brasiliensis.</title>
        <authorList>
            <person name="Teixeira M.M."/>
            <person name="de Almeida L.G."/>
            <person name="Kubitschek-Barreira P."/>
            <person name="Alves F.L."/>
            <person name="Kioshima E.S."/>
            <person name="Abadio A.K."/>
            <person name="Fernandes L."/>
            <person name="Derengowski L.S."/>
            <person name="Ferreira K.S."/>
            <person name="Souza R.C."/>
            <person name="Ruiz J.C."/>
            <person name="de Andrade N.C."/>
            <person name="Paes H.C."/>
            <person name="Nicola A.M."/>
            <person name="Albuquerque P."/>
            <person name="Gerber A.L."/>
            <person name="Martins V.P."/>
            <person name="Peconick L.D."/>
            <person name="Neto A.V."/>
            <person name="Chaucanez C.B."/>
            <person name="Silva P.A."/>
            <person name="Cunha O.L."/>
            <person name="de Oliveira F.F."/>
            <person name="dos Santos T.C."/>
            <person name="Barros A.L."/>
            <person name="Soares M.A."/>
            <person name="de Oliveira L.M."/>
            <person name="Marini M.M."/>
            <person name="Villalobos-Duno H."/>
            <person name="Cunha M.M."/>
            <person name="de Hoog S."/>
            <person name="da Silveira J.F."/>
            <person name="Henrissat B."/>
            <person name="Nino-Vega G.A."/>
            <person name="Cisalpino P.S."/>
            <person name="Mora-Montes H.M."/>
            <person name="Almeida S.R."/>
            <person name="Stajich J.E."/>
            <person name="Lopes-Bezerra L.M."/>
            <person name="Vasconcelos A.T."/>
            <person name="Felipe M.S."/>
        </authorList>
    </citation>
    <scope>NUCLEOTIDE SEQUENCE [LARGE SCALE GENOMIC DNA]</scope>
    <source>
        <strain evidence="7 8">5110</strain>
    </source>
</reference>
<dbReference type="Proteomes" id="UP000031575">
    <property type="component" value="Unassembled WGS sequence"/>
</dbReference>
<feature type="region of interest" description="Disordered" evidence="3">
    <location>
        <begin position="215"/>
        <end position="311"/>
    </location>
</feature>
<dbReference type="PROSITE" id="PS50110">
    <property type="entry name" value="RESPONSE_REGULATORY"/>
    <property type="match status" value="1"/>
</dbReference>
<dbReference type="Gene3D" id="3.30.450.20">
    <property type="entry name" value="PAS domain"/>
    <property type="match status" value="2"/>
</dbReference>
<keyword evidence="1 2" id="KW-0597">Phosphoprotein</keyword>
<feature type="region of interest" description="Disordered" evidence="3">
    <location>
        <begin position="426"/>
        <end position="470"/>
    </location>
</feature>
<feature type="compositionally biased region" description="Low complexity" evidence="3">
    <location>
        <begin position="224"/>
        <end position="233"/>
    </location>
</feature>
<feature type="compositionally biased region" description="Low complexity" evidence="3">
    <location>
        <begin position="291"/>
        <end position="305"/>
    </location>
</feature>
<gene>
    <name evidence="7" type="ORF">SPBR_01198</name>
</gene>
<feature type="domain" description="Histidine kinase" evidence="4">
    <location>
        <begin position="1091"/>
        <end position="1373"/>
    </location>
</feature>
<dbReference type="InterPro" id="IPR004358">
    <property type="entry name" value="Sig_transdc_His_kin-like_C"/>
</dbReference>
<dbReference type="InterPro" id="IPR011006">
    <property type="entry name" value="CheY-like_superfamily"/>
</dbReference>
<dbReference type="Pfam" id="PF26131">
    <property type="entry name" value="PAS-like"/>
    <property type="match status" value="1"/>
</dbReference>
<feature type="region of interest" description="Disordered" evidence="3">
    <location>
        <begin position="1548"/>
        <end position="1591"/>
    </location>
</feature>
<evidence type="ECO:0000259" key="5">
    <source>
        <dbReference type="PROSITE" id="PS50110"/>
    </source>
</evidence>
<evidence type="ECO:0000313" key="8">
    <source>
        <dbReference type="Proteomes" id="UP000031575"/>
    </source>
</evidence>
<feature type="compositionally biased region" description="Low complexity" evidence="3">
    <location>
        <begin position="42"/>
        <end position="73"/>
    </location>
</feature>
<feature type="compositionally biased region" description="Polar residues" evidence="3">
    <location>
        <begin position="274"/>
        <end position="283"/>
    </location>
</feature>
<dbReference type="InterPro" id="IPR003661">
    <property type="entry name" value="HisK_dim/P_dom"/>
</dbReference>
<dbReference type="SUPFAM" id="SSF47384">
    <property type="entry name" value="Homodimeric domain of signal transducing histidine kinase"/>
    <property type="match status" value="1"/>
</dbReference>
<dbReference type="InterPro" id="IPR036097">
    <property type="entry name" value="HisK_dim/P_sf"/>
</dbReference>
<feature type="domain" description="Response regulatory" evidence="5">
    <location>
        <begin position="1500"/>
        <end position="1676"/>
    </location>
</feature>
<dbReference type="Gene3D" id="3.30.565.10">
    <property type="entry name" value="Histidine kinase-like ATPase, C-terminal domain"/>
    <property type="match status" value="1"/>
</dbReference>
<dbReference type="InterPro" id="IPR001789">
    <property type="entry name" value="Sig_transdc_resp-reg_receiver"/>
</dbReference>
<dbReference type="VEuPathDB" id="FungiDB:SPBR_01198"/>
<dbReference type="SUPFAM" id="SSF52172">
    <property type="entry name" value="CheY-like"/>
    <property type="match status" value="1"/>
</dbReference>
<dbReference type="InterPro" id="IPR005467">
    <property type="entry name" value="His_kinase_dom"/>
</dbReference>
<feature type="modified residue" description="4-aspartylphosphate" evidence="2">
    <location>
        <position position="1605"/>
    </location>
</feature>
<dbReference type="PRINTS" id="PR00344">
    <property type="entry name" value="BCTRLSENSOR"/>
</dbReference>
<name>A0A0C2IYV2_9PEZI</name>
<dbReference type="InterPro" id="IPR036890">
    <property type="entry name" value="HATPase_C_sf"/>
</dbReference>
<dbReference type="RefSeq" id="XP_040619915.1">
    <property type="nucleotide sequence ID" value="XM_040759509.1"/>
</dbReference>
<organism evidence="7 8">
    <name type="scientific">Sporothrix brasiliensis 5110</name>
    <dbReference type="NCBI Taxonomy" id="1398154"/>
    <lineage>
        <taxon>Eukaryota</taxon>
        <taxon>Fungi</taxon>
        <taxon>Dikarya</taxon>
        <taxon>Ascomycota</taxon>
        <taxon>Pezizomycotina</taxon>
        <taxon>Sordariomycetes</taxon>
        <taxon>Sordariomycetidae</taxon>
        <taxon>Ophiostomatales</taxon>
        <taxon>Ophiostomataceae</taxon>
        <taxon>Sporothrix</taxon>
    </lineage>
</organism>
<evidence type="ECO:0000259" key="6">
    <source>
        <dbReference type="PROSITE" id="PS50113"/>
    </source>
</evidence>
<dbReference type="PANTHER" id="PTHR43719:SF30">
    <property type="entry name" value="TWO-COMPONENT SYSTEM RESPONSE REGULATOR"/>
    <property type="match status" value="1"/>
</dbReference>
<dbReference type="SUPFAM" id="SSF55785">
    <property type="entry name" value="PYP-like sensor domain (PAS domain)"/>
    <property type="match status" value="1"/>
</dbReference>
<evidence type="ECO:0000256" key="1">
    <source>
        <dbReference type="ARBA" id="ARBA00022553"/>
    </source>
</evidence>
<dbReference type="InterPro" id="IPR003594">
    <property type="entry name" value="HATPase_dom"/>
</dbReference>
<dbReference type="CDD" id="cd00082">
    <property type="entry name" value="HisKA"/>
    <property type="match status" value="1"/>
</dbReference>
<dbReference type="InterPro" id="IPR035965">
    <property type="entry name" value="PAS-like_dom_sf"/>
</dbReference>
<keyword evidence="7" id="KW-0808">Transferase</keyword>
<dbReference type="GeneID" id="63674430"/>
<feature type="compositionally biased region" description="Basic and acidic residues" evidence="3">
    <location>
        <begin position="1454"/>
        <end position="1465"/>
    </location>
</feature>
<dbReference type="PROSITE" id="PS50113">
    <property type="entry name" value="PAC"/>
    <property type="match status" value="1"/>
</dbReference>
<sequence>MPVENETTGRPVDHARPSSSSATRPSSVATSVKEHLRLSRGAAPVVSTPAPSVSSPTEHPSSPTSSSSSLFSSVTSHSSFSTTYQPVPAWIASEISRNVLAPTHEFPGYTAVAGAAGCSARGGACCGGGASGGLTDADTPRSVSSPSHPPCPHPSSLFRPRSYSIAMQPYLASAPPAGLPDNRAAVDIPEQRASLRSKIITPSDFNRETSSILGLDAQDDEDGQNGQNGQNGDNRQDEFQDDVSAPDSLLTTAAKTGRLRDEPGNEVVRKQFLTKGSVSQGTMANGERKSTQSSSPATSASGTPQTPQPASFLSQNADLVELLNQDDRPTFLVDASATDSEQMDKPWAVVFANTALKALPSILVKLSSTDHDDALSQFKNWALRLTPESAALNQTPVSFAGWRWSASTLRRRFRVIRGLGFEAPVPPSQPSPLVGNSTTATVAAAGGPDLPAKKSPPQDEAISLPSVTAGGDCSSTAAPTAIDLGASLVPFPPLEDVKQSFDWTRIAVTDDMPAHIRFARSIDWASTPLGPIEHWPSDLRTMANLVVASPHPAAMYWGPSFTVIYNEAYTSLAGQKHPQLMGSPFAQSWSEIWDDLEPIFDSAWNAGQAVLKQDNHLFINRHGFCEETFFDWSLVPMVGSDGSVVGLFNPAFENTRRKVNERRMLTLNDVGEKTATAQTIPGFWQAAREGLEDNEYDVPFALIYSVVRTTNNSSDIDESKVSSTTPGTLPNPQPHVVLEGSLGVPRDHPAAVHSLDLRTSEDGFAPYMRQSMSGSTSSVPSSTVLPPVVLSIENGTLPTELLAGLHGDRGFGDPCRTVVVIPVQHLTVTSDSTTSSPSISGFIVMGTNPRLSYNRDYRLFVHLLARQLTTSLASVVLYEEEVRRSQWAARRAAQDRQELSHQLQIRTQQAVDSQNRFMRMAEFTPVGMFVTDNTGRITYCNDMWWKISRHPRQDVAASSPPSSSLTPVQVAAPLNNDASSVWGTWMDSVQDEDQPGLAVVWNRLVNDKCNVTHEFRFKEKTTIQTEGAEPIETTTWVLLRAYPEKDDQGNLKGIFGCITDISQQKLAEEFQIQLRKEAVEHKRQQENFIDITSHEMRNPLSAILQTVDEITNTVNELRRLAANGSTTEFNRAFDNIQEASSTITLCTNHQKRIVDDVLTLSKLDSQLLPVTPVDVQPVMVVRGTLKMFEAELLAHDINCTFRVQPSYLDLVGVGNWLRLDPSRLNQVLINLLTNAIKFTQSCEQRSIVVSLAASDGQCDPAENDVSSSIAEVSYLPSRQDTPSIADGADWGNGQLINLHVAVSDTGKGLEEDEKNELFQHFLQTSPRTHVQYGGSGLGLYISRNLTELQGGQIGVASKKDEGSTFAFYVKARKVPSTPAGVQPGASDISAIVSGSQSATDASAVVAYTSNRLKDGSGNCTCSTTVASTATVLPQLPSPPLMVESPFWPLAATEPRSHQCPSREEAQAAPTPIISNAAVSSLTKRSPDDTNRASDVSPTLDVLIVEDNIVNQRVLQRQLDKCGNRTMVANHGGEALEILLQAASFGKANSDSGSAVEDEPASSVKGQPEATRVPSALAPASAAMTPSASSSGLRPLGSYVSIVLLDLEMPVMDGMTCARAIRALERSGTLPGHVPVIAVTAYARSEQIEAALAAGIDDVISKPFRLAQLTPKIQELVAKYPVALRPLAQTANLEIG</sequence>
<dbReference type="EMBL" id="AWTV01000007">
    <property type="protein sequence ID" value="KIH91905.1"/>
    <property type="molecule type" value="Genomic_DNA"/>
</dbReference>
<feature type="compositionally biased region" description="Low complexity" evidence="3">
    <location>
        <begin position="17"/>
        <end position="31"/>
    </location>
</feature>
<feature type="domain" description="PAC" evidence="6">
    <location>
        <begin position="1021"/>
        <end position="1073"/>
    </location>
</feature>
<evidence type="ECO:0000256" key="2">
    <source>
        <dbReference type="PROSITE-ProRule" id="PRU00169"/>
    </source>
</evidence>
<comment type="caution">
    <text evidence="7">The sequence shown here is derived from an EMBL/GenBank/DDBJ whole genome shotgun (WGS) entry which is preliminary data.</text>
</comment>
<dbReference type="Pfam" id="PF02518">
    <property type="entry name" value="HATPase_c"/>
    <property type="match status" value="1"/>
</dbReference>
<evidence type="ECO:0000313" key="7">
    <source>
        <dbReference type="EMBL" id="KIH91905.1"/>
    </source>
</evidence>
<evidence type="ECO:0000259" key="4">
    <source>
        <dbReference type="PROSITE" id="PS50109"/>
    </source>
</evidence>
<dbReference type="CDD" id="cd17546">
    <property type="entry name" value="REC_hyHK_CKI1_RcsC-like"/>
    <property type="match status" value="1"/>
</dbReference>
<dbReference type="Pfam" id="PF00512">
    <property type="entry name" value="HisKA"/>
    <property type="match status" value="1"/>
</dbReference>
<feature type="compositionally biased region" description="Basic and acidic residues" evidence="3">
    <location>
        <begin position="258"/>
        <end position="269"/>
    </location>
</feature>